<dbReference type="Proteomes" id="UP000006755">
    <property type="component" value="Unassembled WGS sequence"/>
</dbReference>
<sequence length="155" mass="17598">MAEQDQNAQAQQAPLSDEQRREMENQWVRQSFQKANAYLASKGILPQGVRQADSRILPPLVGIWRIKAKENNKVADYWVVTGNLPADHVALSTAPSARDALRHFSLQWQLQAENIAQGPGRADKMQMDFARLLVDRAEGLYRLYTDEKLWGQQPA</sequence>
<dbReference type="STRING" id="745411.B3C1_00885"/>
<accession>K2J4K8</accession>
<dbReference type="AlphaFoldDB" id="K2J4K8"/>
<feature type="region of interest" description="Disordered" evidence="1">
    <location>
        <begin position="1"/>
        <end position="24"/>
    </location>
</feature>
<evidence type="ECO:0000313" key="2">
    <source>
        <dbReference type="EMBL" id="EKE77971.1"/>
    </source>
</evidence>
<name>K2J4K8_9GAMM</name>
<dbReference type="InterPro" id="IPR032251">
    <property type="entry name" value="DUF4826"/>
</dbReference>
<gene>
    <name evidence="2" type="ORF">B3C1_00885</name>
</gene>
<dbReference type="EMBL" id="AMRI01000001">
    <property type="protein sequence ID" value="EKE77971.1"/>
    <property type="molecule type" value="Genomic_DNA"/>
</dbReference>
<feature type="compositionally biased region" description="Low complexity" evidence="1">
    <location>
        <begin position="1"/>
        <end position="13"/>
    </location>
</feature>
<organism evidence="2 3">
    <name type="scientific">Gallaecimonas xiamenensis 3-C-1</name>
    <dbReference type="NCBI Taxonomy" id="745411"/>
    <lineage>
        <taxon>Bacteria</taxon>
        <taxon>Pseudomonadati</taxon>
        <taxon>Pseudomonadota</taxon>
        <taxon>Gammaproteobacteria</taxon>
        <taxon>Enterobacterales</taxon>
        <taxon>Gallaecimonadaceae</taxon>
        <taxon>Gallaecimonas</taxon>
    </lineage>
</organism>
<dbReference type="OrthoDB" id="3078260at2"/>
<dbReference type="RefSeq" id="WP_008482278.1">
    <property type="nucleotide sequence ID" value="NZ_AMRI01000001.1"/>
</dbReference>
<dbReference type="eggNOG" id="ENOG5032SEN">
    <property type="taxonomic scope" value="Bacteria"/>
</dbReference>
<evidence type="ECO:0000256" key="1">
    <source>
        <dbReference type="SAM" id="MobiDB-lite"/>
    </source>
</evidence>
<proteinExistence type="predicted"/>
<comment type="caution">
    <text evidence="2">The sequence shown here is derived from an EMBL/GenBank/DDBJ whole genome shotgun (WGS) entry which is preliminary data.</text>
</comment>
<evidence type="ECO:0000313" key="3">
    <source>
        <dbReference type="Proteomes" id="UP000006755"/>
    </source>
</evidence>
<keyword evidence="3" id="KW-1185">Reference proteome</keyword>
<evidence type="ECO:0008006" key="4">
    <source>
        <dbReference type="Google" id="ProtNLM"/>
    </source>
</evidence>
<reference evidence="2 3" key="1">
    <citation type="journal article" date="2012" name="J. Bacteriol.">
        <title>Genome Sequence of Gallaecimonas xiamenensis Type Strain 3-C-1.</title>
        <authorList>
            <person name="Lai Q."/>
            <person name="Wang L."/>
            <person name="Wang W."/>
            <person name="Shao Z."/>
        </authorList>
    </citation>
    <scope>NUCLEOTIDE SEQUENCE [LARGE SCALE GENOMIC DNA]</scope>
    <source>
        <strain evidence="2 3">3-C-1</strain>
    </source>
</reference>
<dbReference type="Pfam" id="PF16108">
    <property type="entry name" value="DUF4826"/>
    <property type="match status" value="1"/>
</dbReference>
<protein>
    <recommendedName>
        <fullName evidence="4">DUF4826 domain-containing protein</fullName>
    </recommendedName>
</protein>